<evidence type="ECO:0000259" key="2">
    <source>
        <dbReference type="Pfam" id="PF25800"/>
    </source>
</evidence>
<feature type="compositionally biased region" description="Polar residues" evidence="1">
    <location>
        <begin position="421"/>
        <end position="434"/>
    </location>
</feature>
<organism evidence="3 4">
    <name type="scientific">Oceanococcus atlanticus</name>
    <dbReference type="NCBI Taxonomy" id="1317117"/>
    <lineage>
        <taxon>Bacteria</taxon>
        <taxon>Pseudomonadati</taxon>
        <taxon>Pseudomonadota</taxon>
        <taxon>Gammaproteobacteria</taxon>
        <taxon>Chromatiales</taxon>
        <taxon>Oceanococcaceae</taxon>
        <taxon>Oceanococcus</taxon>
    </lineage>
</organism>
<feature type="compositionally biased region" description="Basic and acidic residues" evidence="1">
    <location>
        <begin position="485"/>
        <end position="501"/>
    </location>
</feature>
<dbReference type="NCBIfam" id="TIGR03505">
    <property type="entry name" value="FimV_core"/>
    <property type="match status" value="1"/>
</dbReference>
<feature type="domain" description="FimV N-terminal" evidence="2">
    <location>
        <begin position="12"/>
        <end position="121"/>
    </location>
</feature>
<feature type="compositionally biased region" description="Low complexity" evidence="1">
    <location>
        <begin position="299"/>
        <end position="315"/>
    </location>
</feature>
<sequence length="591" mass="64882">MAMAASAQAHALTLGDPQMLSFLSEPLQVHLPVSDWSERVSPQQFRLRLLPDEAYAAYGLSAPHHRPADLSVRWRQDGDAEPYVEIATQRPITEPILSLLLELRNNKQVLVRKIDLLLDLPSNQRTPVRPSSSMRAAAPQITRPSIRRVTQSYGPVRSGESLSRIAQRVRPDRSISLEQMAGALMQANPHAFFGDAHGLKAGVTLRIPDVSQIRASSRISDLLDERPTQSRPRQRASTAKGPPPFLPRAVYTRGRLWALSVEFLSYEAIRPVDLTPTLKALEAKEPVLFKADWTLSRTTPATTTATPPAKAPVAAHISTPEPVDTDDDSEATDKMPQAQTPQVQEQALREAPEEAPVTEPANPAVAAPHQPAPQAEPETSGDTATTADNPPQPESAARPLWPWLLVAMAALGIWQWRRRASSPSTDGPQPTDSNKLAAAVTPSQDQHITRQLRANARIQKRLMPALQSSDPDVQRQAQVAQAQLERGRPDQAQRMADELADRVASTPVVAKSTDTEPSANNTSYTAPSEPTDSQPSEFEQRRLRDKINKLRRKALPSDSQRQLKVAEAFFERGNLAQAHTILSGLKPSSDD</sequence>
<evidence type="ECO:0000313" key="3">
    <source>
        <dbReference type="EMBL" id="ORE85921.1"/>
    </source>
</evidence>
<evidence type="ECO:0000256" key="1">
    <source>
        <dbReference type="SAM" id="MobiDB-lite"/>
    </source>
</evidence>
<dbReference type="Pfam" id="PF25800">
    <property type="entry name" value="FimV_N"/>
    <property type="match status" value="1"/>
</dbReference>
<keyword evidence="3" id="KW-0812">Transmembrane</keyword>
<dbReference type="EMBL" id="AQQV01000003">
    <property type="protein sequence ID" value="ORE85921.1"/>
    <property type="molecule type" value="Genomic_DNA"/>
</dbReference>
<feature type="compositionally biased region" description="Low complexity" evidence="1">
    <location>
        <begin position="474"/>
        <end position="483"/>
    </location>
</feature>
<reference evidence="3 4" key="1">
    <citation type="submission" date="2013-04" db="EMBL/GenBank/DDBJ databases">
        <title>Oceanococcus atlanticus 22II-S10r2 Genome Sequencing.</title>
        <authorList>
            <person name="Lai Q."/>
            <person name="Li G."/>
            <person name="Shao Z."/>
        </authorList>
    </citation>
    <scope>NUCLEOTIDE SEQUENCE [LARGE SCALE GENOMIC DNA]</scope>
    <source>
        <strain evidence="3 4">22II-S10r2</strain>
    </source>
</reference>
<dbReference type="RefSeq" id="WP_083561953.1">
    <property type="nucleotide sequence ID" value="NZ_AQQV01000003.1"/>
</dbReference>
<feature type="compositionally biased region" description="Polar residues" evidence="1">
    <location>
        <begin position="380"/>
        <end position="389"/>
    </location>
</feature>
<gene>
    <name evidence="3" type="ORF">ATO7_11528</name>
</gene>
<comment type="caution">
    <text evidence="3">The sequence shown here is derived from an EMBL/GenBank/DDBJ whole genome shotgun (WGS) entry which is preliminary data.</text>
</comment>
<accession>A0A1Y1SBC0</accession>
<name>A0A1Y1SBC0_9GAMM</name>
<feature type="region of interest" description="Disordered" evidence="1">
    <location>
        <begin position="464"/>
        <end position="540"/>
    </location>
</feature>
<feature type="region of interest" description="Disordered" evidence="1">
    <location>
        <begin position="125"/>
        <end position="144"/>
    </location>
</feature>
<feature type="region of interest" description="Disordered" evidence="1">
    <location>
        <begin position="218"/>
        <end position="246"/>
    </location>
</feature>
<dbReference type="STRING" id="1317117.ATO7_11528"/>
<dbReference type="Proteomes" id="UP000192342">
    <property type="component" value="Unassembled WGS sequence"/>
</dbReference>
<dbReference type="InterPro" id="IPR057840">
    <property type="entry name" value="FimV_N"/>
</dbReference>
<feature type="region of interest" description="Disordered" evidence="1">
    <location>
        <begin position="299"/>
        <end position="397"/>
    </location>
</feature>
<feature type="compositionally biased region" description="Polar residues" evidence="1">
    <location>
        <begin position="125"/>
        <end position="134"/>
    </location>
</feature>
<dbReference type="AlphaFoldDB" id="A0A1Y1SBC0"/>
<feature type="region of interest" description="Disordered" evidence="1">
    <location>
        <begin position="419"/>
        <end position="448"/>
    </location>
</feature>
<protein>
    <submittedName>
        <fullName evidence="3">Transmembrane protein</fullName>
    </submittedName>
</protein>
<proteinExistence type="predicted"/>
<dbReference type="InterPro" id="IPR020012">
    <property type="entry name" value="LysM_FimV"/>
</dbReference>
<evidence type="ECO:0000313" key="4">
    <source>
        <dbReference type="Proteomes" id="UP000192342"/>
    </source>
</evidence>
<feature type="compositionally biased region" description="Polar residues" evidence="1">
    <location>
        <begin position="515"/>
        <end position="537"/>
    </location>
</feature>
<keyword evidence="3" id="KW-0472">Membrane</keyword>
<feature type="compositionally biased region" description="Low complexity" evidence="1">
    <location>
        <begin position="354"/>
        <end position="378"/>
    </location>
</feature>
<keyword evidence="4" id="KW-1185">Reference proteome</keyword>